<feature type="transmembrane region" description="Helical" evidence="1">
    <location>
        <begin position="168"/>
        <end position="186"/>
    </location>
</feature>
<feature type="transmembrane region" description="Helical" evidence="1">
    <location>
        <begin position="105"/>
        <end position="126"/>
    </location>
</feature>
<dbReference type="AlphaFoldDB" id="A0A6J6QEZ3"/>
<dbReference type="GO" id="GO:0052621">
    <property type="term" value="F:diguanylate cyclase activity"/>
    <property type="evidence" value="ECO:0007669"/>
    <property type="project" value="TreeGrafter"/>
</dbReference>
<dbReference type="PROSITE" id="PS50887">
    <property type="entry name" value="GGDEF"/>
    <property type="match status" value="1"/>
</dbReference>
<dbReference type="Pfam" id="PF00990">
    <property type="entry name" value="GGDEF"/>
    <property type="match status" value="1"/>
</dbReference>
<dbReference type="GO" id="GO:1902201">
    <property type="term" value="P:negative regulation of bacterial-type flagellum-dependent cell motility"/>
    <property type="evidence" value="ECO:0007669"/>
    <property type="project" value="TreeGrafter"/>
</dbReference>
<keyword evidence="1" id="KW-0472">Membrane</keyword>
<feature type="transmembrane region" description="Helical" evidence="1">
    <location>
        <begin position="192"/>
        <end position="209"/>
    </location>
</feature>
<dbReference type="PANTHER" id="PTHR45138">
    <property type="entry name" value="REGULATORY COMPONENTS OF SENSORY TRANSDUCTION SYSTEM"/>
    <property type="match status" value="1"/>
</dbReference>
<dbReference type="SMART" id="SM00267">
    <property type="entry name" value="GGDEF"/>
    <property type="match status" value="1"/>
</dbReference>
<sequence length="384" mass="39855">MGGRIQRGAIQQIASAQVLLGATVAITFALWAADRFEVHHLAAFGFLVVAAAAGSAQALDLGTESRYDVAGPVVVLAGVITGPLGGAVAGAACVRAPIDGSTARLTATMIRILQGAVAGAVVWIPGLSIGTSAGAVEAAFAAAASAFAINAVAFLLEAPMTQGRLLRVDAVDAAIGAPLVAGYTIAYNHAGLLPLLLLLVPVIVAATGLRSLRERWRRAAEESEARAQRDPLTGAFNRRWFEGAVADDSVFGLVLIYIDHFKNINDELGHPVGDAVLVEAVRRLTTRVRPGDAVVRWGGEEFAVVLRGVRSGEDLADRAEELRTALGEAPFEVDEHLIHVTASAGASAATGDVAAVIRAADAALYDAKRTGRNRAVMIGRPEDE</sequence>
<dbReference type="InterPro" id="IPR000160">
    <property type="entry name" value="GGDEF_dom"/>
</dbReference>
<evidence type="ECO:0000256" key="1">
    <source>
        <dbReference type="SAM" id="Phobius"/>
    </source>
</evidence>
<feature type="domain" description="GGDEF" evidence="2">
    <location>
        <begin position="249"/>
        <end position="380"/>
    </location>
</feature>
<dbReference type="InterPro" id="IPR043128">
    <property type="entry name" value="Rev_trsase/Diguanyl_cyclase"/>
</dbReference>
<feature type="transmembrane region" description="Helical" evidence="1">
    <location>
        <begin position="71"/>
        <end position="93"/>
    </location>
</feature>
<dbReference type="GO" id="GO:0043709">
    <property type="term" value="P:cell adhesion involved in single-species biofilm formation"/>
    <property type="evidence" value="ECO:0007669"/>
    <property type="project" value="TreeGrafter"/>
</dbReference>
<dbReference type="GO" id="GO:0005886">
    <property type="term" value="C:plasma membrane"/>
    <property type="evidence" value="ECO:0007669"/>
    <property type="project" value="TreeGrafter"/>
</dbReference>
<name>A0A6J6QEZ3_9ZZZZ</name>
<dbReference type="Gene3D" id="3.30.70.270">
    <property type="match status" value="1"/>
</dbReference>
<feature type="transmembrane region" description="Helical" evidence="1">
    <location>
        <begin position="12"/>
        <end position="33"/>
    </location>
</feature>
<dbReference type="NCBIfam" id="TIGR00254">
    <property type="entry name" value="GGDEF"/>
    <property type="match status" value="1"/>
</dbReference>
<proteinExistence type="predicted"/>
<evidence type="ECO:0000259" key="2">
    <source>
        <dbReference type="PROSITE" id="PS50887"/>
    </source>
</evidence>
<organism evidence="3">
    <name type="scientific">freshwater metagenome</name>
    <dbReference type="NCBI Taxonomy" id="449393"/>
    <lineage>
        <taxon>unclassified sequences</taxon>
        <taxon>metagenomes</taxon>
        <taxon>ecological metagenomes</taxon>
    </lineage>
</organism>
<dbReference type="CDD" id="cd01949">
    <property type="entry name" value="GGDEF"/>
    <property type="match status" value="1"/>
</dbReference>
<keyword evidence="1" id="KW-0812">Transmembrane</keyword>
<accession>A0A6J6QEZ3</accession>
<reference evidence="3" key="1">
    <citation type="submission" date="2020-05" db="EMBL/GenBank/DDBJ databases">
        <authorList>
            <person name="Chiriac C."/>
            <person name="Salcher M."/>
            <person name="Ghai R."/>
            <person name="Kavagutti S V."/>
        </authorList>
    </citation>
    <scope>NUCLEOTIDE SEQUENCE</scope>
</reference>
<protein>
    <submittedName>
        <fullName evidence="3">Unannotated protein</fullName>
    </submittedName>
</protein>
<keyword evidence="1" id="KW-1133">Transmembrane helix</keyword>
<dbReference type="SUPFAM" id="SSF55073">
    <property type="entry name" value="Nucleotide cyclase"/>
    <property type="match status" value="1"/>
</dbReference>
<dbReference type="PANTHER" id="PTHR45138:SF9">
    <property type="entry name" value="DIGUANYLATE CYCLASE DGCM-RELATED"/>
    <property type="match status" value="1"/>
</dbReference>
<feature type="transmembrane region" description="Helical" evidence="1">
    <location>
        <begin position="138"/>
        <end position="156"/>
    </location>
</feature>
<gene>
    <name evidence="3" type="ORF">UFOPK2399_01806</name>
</gene>
<feature type="transmembrane region" description="Helical" evidence="1">
    <location>
        <begin position="40"/>
        <end position="59"/>
    </location>
</feature>
<dbReference type="InterPro" id="IPR029787">
    <property type="entry name" value="Nucleotide_cyclase"/>
</dbReference>
<dbReference type="EMBL" id="CAEZXP010000008">
    <property type="protein sequence ID" value="CAB4708043.1"/>
    <property type="molecule type" value="Genomic_DNA"/>
</dbReference>
<dbReference type="InterPro" id="IPR050469">
    <property type="entry name" value="Diguanylate_Cyclase"/>
</dbReference>
<evidence type="ECO:0000313" key="3">
    <source>
        <dbReference type="EMBL" id="CAB4708043.1"/>
    </source>
</evidence>